<evidence type="ECO:0000256" key="1">
    <source>
        <dbReference type="ARBA" id="ARBA00004141"/>
    </source>
</evidence>
<feature type="transmembrane region" description="Helical" evidence="6">
    <location>
        <begin position="198"/>
        <end position="215"/>
    </location>
</feature>
<evidence type="ECO:0000256" key="2">
    <source>
        <dbReference type="ARBA" id="ARBA00022692"/>
    </source>
</evidence>
<evidence type="ECO:0000313" key="8">
    <source>
        <dbReference type="Proteomes" id="UP001146793"/>
    </source>
</evidence>
<organism evidence="7 8">
    <name type="scientific">Anaeramoeba flamelloides</name>
    <dbReference type="NCBI Taxonomy" id="1746091"/>
    <lineage>
        <taxon>Eukaryota</taxon>
        <taxon>Metamonada</taxon>
        <taxon>Anaeramoebidae</taxon>
        <taxon>Anaeramoeba</taxon>
    </lineage>
</organism>
<feature type="transmembrane region" description="Helical" evidence="6">
    <location>
        <begin position="235"/>
        <end position="254"/>
    </location>
</feature>
<feature type="transmembrane region" description="Helical" evidence="6">
    <location>
        <begin position="114"/>
        <end position="136"/>
    </location>
</feature>
<dbReference type="GO" id="GO:0005886">
    <property type="term" value="C:plasma membrane"/>
    <property type="evidence" value="ECO:0007669"/>
    <property type="project" value="TreeGrafter"/>
</dbReference>
<evidence type="ECO:0000256" key="4">
    <source>
        <dbReference type="ARBA" id="ARBA00023136"/>
    </source>
</evidence>
<feature type="transmembrane region" description="Helical" evidence="6">
    <location>
        <begin position="78"/>
        <end position="102"/>
    </location>
</feature>
<dbReference type="Proteomes" id="UP001146793">
    <property type="component" value="Unassembled WGS sequence"/>
</dbReference>
<name>A0AAV8A5M3_9EUKA</name>
<dbReference type="GO" id="GO:0007189">
    <property type="term" value="P:adenylate cyclase-activating G protein-coupled receptor signaling pathway"/>
    <property type="evidence" value="ECO:0007669"/>
    <property type="project" value="TreeGrafter"/>
</dbReference>
<dbReference type="GO" id="GO:0004930">
    <property type="term" value="F:G protein-coupled receptor activity"/>
    <property type="evidence" value="ECO:0007669"/>
    <property type="project" value="TreeGrafter"/>
</dbReference>
<feature type="transmembrane region" description="Helical" evidence="6">
    <location>
        <begin position="12"/>
        <end position="33"/>
    </location>
</feature>
<feature type="transmembrane region" description="Helical" evidence="6">
    <location>
        <begin position="156"/>
        <end position="177"/>
    </location>
</feature>
<comment type="subcellular location">
    <subcellularLocation>
        <location evidence="1">Membrane</location>
        <topology evidence="1">Multi-pass membrane protein</topology>
    </subcellularLocation>
</comment>
<keyword evidence="2 6" id="KW-0812">Transmembrane</keyword>
<feature type="transmembrane region" description="Helical" evidence="6">
    <location>
        <begin position="45"/>
        <end position="66"/>
    </location>
</feature>
<comment type="caution">
    <text evidence="7">The sequence shown here is derived from an EMBL/GenBank/DDBJ whole genome shotgun (WGS) entry which is preliminary data.</text>
</comment>
<reference evidence="7" key="1">
    <citation type="submission" date="2022-08" db="EMBL/GenBank/DDBJ databases">
        <title>Novel sulphate-reducing endosymbionts in the free-living metamonad Anaeramoeba.</title>
        <authorList>
            <person name="Jerlstrom-Hultqvist J."/>
            <person name="Cepicka I."/>
            <person name="Gallot-Lavallee L."/>
            <person name="Salas-Leiva D."/>
            <person name="Curtis B.A."/>
            <person name="Zahonova K."/>
            <person name="Pipaliya S."/>
            <person name="Dacks J."/>
            <person name="Roger A.J."/>
        </authorList>
    </citation>
    <scope>NUCLEOTIDE SEQUENCE</scope>
    <source>
        <strain evidence="7">Busselton2</strain>
    </source>
</reference>
<keyword evidence="3 6" id="KW-1133">Transmembrane helix</keyword>
<feature type="region of interest" description="Disordered" evidence="5">
    <location>
        <begin position="285"/>
        <end position="321"/>
    </location>
</feature>
<feature type="compositionally biased region" description="Basic and acidic residues" evidence="5">
    <location>
        <begin position="285"/>
        <end position="296"/>
    </location>
</feature>
<evidence type="ECO:0000256" key="3">
    <source>
        <dbReference type="ARBA" id="ARBA00022989"/>
    </source>
</evidence>
<proteinExistence type="predicted"/>
<keyword evidence="7" id="KW-0675">Receptor</keyword>
<evidence type="ECO:0000256" key="6">
    <source>
        <dbReference type="SAM" id="Phobius"/>
    </source>
</evidence>
<sequence>MNLTIFSIEFEHVGAFIGSGLGIVGSILCFWCSRFVSINIFPFKHYLTVLSWFNFWMSIVLLIPGYKWEHWCVIQPAFVTLVYVPPWGISSLMSFMYYFYYTRGWTIRRLTKRIAIPWSIVMFIYGVLSFVVYAIVAPGRVRDTNWCWINKEHTDLLYWLYVPTWVFLTICVLMGVLTANYSRKHPTVNLRTSRQLKTWFLFPFFALIVAFSPSARRIREIIKPGIYDLSWLTFLQGLIGGCLGFADFFLFYLLNKDIRKDIIFNLRNNTKKTVSTESKIKLIDEDSVDESPHENSDGSIQLSYGKKNNEESTSESDLLFI</sequence>
<evidence type="ECO:0000256" key="5">
    <source>
        <dbReference type="SAM" id="MobiDB-lite"/>
    </source>
</evidence>
<gene>
    <name evidence="7" type="ORF">M0812_05702</name>
</gene>
<dbReference type="PANTHER" id="PTHR23112:SF0">
    <property type="entry name" value="TRANSMEMBRANE PROTEIN 116"/>
    <property type="match status" value="1"/>
</dbReference>
<dbReference type="EMBL" id="JANTQA010000012">
    <property type="protein sequence ID" value="KAJ3449549.1"/>
    <property type="molecule type" value="Genomic_DNA"/>
</dbReference>
<dbReference type="PANTHER" id="PTHR23112">
    <property type="entry name" value="G PROTEIN-COUPLED RECEPTOR 157-RELATED"/>
    <property type="match status" value="1"/>
</dbReference>
<dbReference type="SUPFAM" id="SSF81321">
    <property type="entry name" value="Family A G protein-coupled receptor-like"/>
    <property type="match status" value="1"/>
</dbReference>
<accession>A0AAV8A5M3</accession>
<keyword evidence="4 6" id="KW-0472">Membrane</keyword>
<protein>
    <submittedName>
        <fullName evidence="7">G protein-coupled receptor</fullName>
    </submittedName>
</protein>
<dbReference type="AlphaFoldDB" id="A0AAV8A5M3"/>
<evidence type="ECO:0000313" key="7">
    <source>
        <dbReference type="EMBL" id="KAJ3449549.1"/>
    </source>
</evidence>